<dbReference type="InterPro" id="IPR007235">
    <property type="entry name" value="Glyco_trans_28_C"/>
</dbReference>
<dbReference type="SUPFAM" id="SSF53756">
    <property type="entry name" value="UDP-Glycosyltransferase/glycogen phosphorylase"/>
    <property type="match status" value="1"/>
</dbReference>
<feature type="domain" description="Glycosyl transferase family 28 C-terminal" evidence="1">
    <location>
        <begin position="245"/>
        <end position="310"/>
    </location>
</feature>
<evidence type="ECO:0000313" key="2">
    <source>
        <dbReference type="EMBL" id="SEJ26754.1"/>
    </source>
</evidence>
<dbReference type="Gene3D" id="3.40.50.2000">
    <property type="entry name" value="Glycogen Phosphorylase B"/>
    <property type="match status" value="1"/>
</dbReference>
<dbReference type="OrthoDB" id="9809594at2"/>
<dbReference type="GO" id="GO:0016758">
    <property type="term" value="F:hexosyltransferase activity"/>
    <property type="evidence" value="ECO:0007669"/>
    <property type="project" value="InterPro"/>
</dbReference>
<proteinExistence type="predicted"/>
<dbReference type="RefSeq" id="WP_090337889.1">
    <property type="nucleotide sequence ID" value="NZ_FNXY01000006.1"/>
</dbReference>
<dbReference type="Proteomes" id="UP000199532">
    <property type="component" value="Unassembled WGS sequence"/>
</dbReference>
<keyword evidence="3" id="KW-1185">Reference proteome</keyword>
<gene>
    <name evidence="2" type="ORF">SAMN04487995_3860</name>
</gene>
<reference evidence="2 3" key="1">
    <citation type="submission" date="2016-10" db="EMBL/GenBank/DDBJ databases">
        <authorList>
            <person name="de Groot N.N."/>
        </authorList>
    </citation>
    <scope>NUCLEOTIDE SEQUENCE [LARGE SCALE GENOMIC DNA]</scope>
    <source>
        <strain evidence="2 3">DSM 19938</strain>
    </source>
</reference>
<name>A0A1H6XGV0_9BACT</name>
<protein>
    <submittedName>
        <fullName evidence="2">Predicted glycosyl transferase</fullName>
    </submittedName>
</protein>
<organism evidence="2 3">
    <name type="scientific">Dyadobacter koreensis</name>
    <dbReference type="NCBI Taxonomy" id="408657"/>
    <lineage>
        <taxon>Bacteria</taxon>
        <taxon>Pseudomonadati</taxon>
        <taxon>Bacteroidota</taxon>
        <taxon>Cytophagia</taxon>
        <taxon>Cytophagales</taxon>
        <taxon>Spirosomataceae</taxon>
        <taxon>Dyadobacter</taxon>
    </lineage>
</organism>
<dbReference type="AlphaFoldDB" id="A0A1H6XGV0"/>
<keyword evidence="2" id="KW-0808">Transferase</keyword>
<evidence type="ECO:0000313" key="3">
    <source>
        <dbReference type="Proteomes" id="UP000199532"/>
    </source>
</evidence>
<dbReference type="PANTHER" id="PTHR21015:SF22">
    <property type="entry name" value="GLYCOSYLTRANSFERASE"/>
    <property type="match status" value="1"/>
</dbReference>
<evidence type="ECO:0000259" key="1">
    <source>
        <dbReference type="Pfam" id="PF04101"/>
    </source>
</evidence>
<sequence>MSANFAFYIHHHGSGHFMRALAIASQLKDARVTFLGSDLKRFADIIPEDFECIHLPGDVAGPEDTFSSLLRLGFLHYVPINIEKVARRTAVISASLLKLFPVILVVDVSVEVTILATLGGTPTVVMRQNGDRDDDPHLRAYECAQLLIAPSPERLIDSSCHEWVTKKTFFSGGFSKYSGHAKFSKEKDYREIGVIVGTGGTSLDGRIISALAAQCPDRTISVIGKIADSELISAPNVLLHGQIQNPASVIYQCGVVVGNAGHNTVMEMADLEKKFICIPEDRPFQEQLRKAELLRQNGFAIVVQAENLENLDWKKTIESAENLPSDCWKGVISKSALSDIALQLHKVWQNNFPEHLL</sequence>
<dbReference type="EMBL" id="FNXY01000006">
    <property type="protein sequence ID" value="SEJ26754.1"/>
    <property type="molecule type" value="Genomic_DNA"/>
</dbReference>
<dbReference type="PANTHER" id="PTHR21015">
    <property type="entry name" value="UDP-N-ACETYLGLUCOSAMINE--N-ACETYLMURAMYL-(PENTAPEPTIDE) PYROPHOSPHORYL-UNDECAPRENOL N-ACETYLGLUCOSAMINE TRANSFERASE 1"/>
    <property type="match status" value="1"/>
</dbReference>
<dbReference type="STRING" id="408657.SAMN04487995_3860"/>
<dbReference type="Pfam" id="PF04101">
    <property type="entry name" value="Glyco_tran_28_C"/>
    <property type="match status" value="1"/>
</dbReference>
<accession>A0A1H6XGV0</accession>